<evidence type="ECO:0000256" key="2">
    <source>
        <dbReference type="SAM" id="Coils"/>
    </source>
</evidence>
<comment type="caution">
    <text evidence="7">The sequence shown here is derived from an EMBL/GenBank/DDBJ whole genome shotgun (WGS) entry which is preliminary data.</text>
</comment>
<dbReference type="InterPro" id="IPR058637">
    <property type="entry name" value="YknX-like_C"/>
</dbReference>
<dbReference type="NCBIfam" id="TIGR01730">
    <property type="entry name" value="RND_mfp"/>
    <property type="match status" value="1"/>
</dbReference>
<dbReference type="Gene3D" id="2.40.50.100">
    <property type="match status" value="1"/>
</dbReference>
<keyword evidence="2" id="KW-0175">Coiled coil</keyword>
<organism evidence="7 8">
    <name type="scientific">Methylophaga muralis</name>
    <dbReference type="NCBI Taxonomy" id="291169"/>
    <lineage>
        <taxon>Bacteria</taxon>
        <taxon>Pseudomonadati</taxon>
        <taxon>Pseudomonadota</taxon>
        <taxon>Gammaproteobacteria</taxon>
        <taxon>Thiotrichales</taxon>
        <taxon>Piscirickettsiaceae</taxon>
        <taxon>Methylophaga</taxon>
    </lineage>
</organism>
<feature type="domain" description="CzcB-like barrel-sandwich hybrid" evidence="5">
    <location>
        <begin position="56"/>
        <end position="194"/>
    </location>
</feature>
<dbReference type="InterPro" id="IPR058792">
    <property type="entry name" value="Beta-barrel_RND_2"/>
</dbReference>
<dbReference type="RefSeq" id="WP_069294858.1">
    <property type="nucleotide sequence ID" value="NZ_MCRI01000001.1"/>
</dbReference>
<evidence type="ECO:0000259" key="4">
    <source>
        <dbReference type="Pfam" id="PF25954"/>
    </source>
</evidence>
<feature type="domain" description="CusB-like beta-barrel" evidence="4">
    <location>
        <begin position="202"/>
        <end position="271"/>
    </location>
</feature>
<feature type="domain" description="YknX-like C-terminal permuted SH3-like" evidence="6">
    <location>
        <begin position="285"/>
        <end position="351"/>
    </location>
</feature>
<dbReference type="STRING" id="291169.A9E74_00266"/>
<dbReference type="GO" id="GO:0015562">
    <property type="term" value="F:efflux transmembrane transporter activity"/>
    <property type="evidence" value="ECO:0007669"/>
    <property type="project" value="TreeGrafter"/>
</dbReference>
<feature type="coiled-coil region" evidence="2">
    <location>
        <begin position="88"/>
        <end position="125"/>
    </location>
</feature>
<gene>
    <name evidence="7" type="primary">mdtA_1</name>
    <name evidence="7" type="ORF">A9E74_00266</name>
</gene>
<dbReference type="InterPro" id="IPR058647">
    <property type="entry name" value="BSH_CzcB-like"/>
</dbReference>
<feature type="signal peptide" evidence="3">
    <location>
        <begin position="1"/>
        <end position="26"/>
    </location>
</feature>
<dbReference type="Pfam" id="PF25973">
    <property type="entry name" value="BSH_CzcB"/>
    <property type="match status" value="1"/>
</dbReference>
<dbReference type="Pfam" id="PF25954">
    <property type="entry name" value="Beta-barrel_RND_2"/>
    <property type="match status" value="1"/>
</dbReference>
<dbReference type="Proteomes" id="UP000094379">
    <property type="component" value="Unassembled WGS sequence"/>
</dbReference>
<evidence type="ECO:0000313" key="8">
    <source>
        <dbReference type="Proteomes" id="UP000094379"/>
    </source>
</evidence>
<reference evidence="7 8" key="1">
    <citation type="submission" date="2016-07" db="EMBL/GenBank/DDBJ databases">
        <title>Draft Genome Sequence of Methylophaga muralis Bur 1.</title>
        <authorList>
            <person name="Vasilenko O.V."/>
            <person name="Doronina N.V."/>
            <person name="Shmareva M.N."/>
            <person name="Tarlachkov S.V."/>
            <person name="Mustakhimov I."/>
            <person name="Trotsenko Y.A."/>
        </authorList>
    </citation>
    <scope>NUCLEOTIDE SEQUENCE [LARGE SCALE GENOMIC DNA]</scope>
    <source>
        <strain evidence="7 8">Bur 1</strain>
    </source>
</reference>
<dbReference type="PANTHER" id="PTHR30469">
    <property type="entry name" value="MULTIDRUG RESISTANCE PROTEIN MDTA"/>
    <property type="match status" value="1"/>
</dbReference>
<name>A0A1E3GW73_9GAMM</name>
<dbReference type="InterPro" id="IPR006143">
    <property type="entry name" value="RND_pump_MFP"/>
</dbReference>
<comment type="similarity">
    <text evidence="1">Belongs to the membrane fusion protein (MFP) (TC 8.A.1) family.</text>
</comment>
<feature type="chain" id="PRO_5009128802" evidence="3">
    <location>
        <begin position="27"/>
        <end position="357"/>
    </location>
</feature>
<dbReference type="EMBL" id="MCRI01000001">
    <property type="protein sequence ID" value="ODN68293.1"/>
    <property type="molecule type" value="Genomic_DNA"/>
</dbReference>
<evidence type="ECO:0000256" key="1">
    <source>
        <dbReference type="ARBA" id="ARBA00009477"/>
    </source>
</evidence>
<evidence type="ECO:0000259" key="5">
    <source>
        <dbReference type="Pfam" id="PF25973"/>
    </source>
</evidence>
<evidence type="ECO:0000313" key="7">
    <source>
        <dbReference type="EMBL" id="ODN68293.1"/>
    </source>
</evidence>
<dbReference type="Gene3D" id="2.40.30.170">
    <property type="match status" value="1"/>
</dbReference>
<proteinExistence type="inferred from homology"/>
<protein>
    <submittedName>
        <fullName evidence="7">Multidrug resistance protein MdtA</fullName>
    </submittedName>
</protein>
<dbReference type="AlphaFoldDB" id="A0A1E3GW73"/>
<evidence type="ECO:0000256" key="3">
    <source>
        <dbReference type="SAM" id="SignalP"/>
    </source>
</evidence>
<keyword evidence="8" id="KW-1185">Reference proteome</keyword>
<accession>A0A1E3GW73</accession>
<dbReference type="Pfam" id="PF25989">
    <property type="entry name" value="YknX_C"/>
    <property type="match status" value="1"/>
</dbReference>
<dbReference type="PATRIC" id="fig|291169.3.peg.269"/>
<dbReference type="Gene3D" id="1.10.287.470">
    <property type="entry name" value="Helix hairpin bin"/>
    <property type="match status" value="1"/>
</dbReference>
<dbReference type="Gene3D" id="2.40.420.20">
    <property type="match status" value="1"/>
</dbReference>
<keyword evidence="3" id="KW-0732">Signal</keyword>
<evidence type="ECO:0000259" key="6">
    <source>
        <dbReference type="Pfam" id="PF25989"/>
    </source>
</evidence>
<sequence>MLKSFSSNNLRGFSFVLLLISQTSLAATPVSVSKPIVSESTETLTLSGSLTAERRALLSPRVDGLVKEVLVDAGYQVKQGDILLRQDAAIARQQLEQVKAATNEAQAAANEAERLVEEAKRLRGDNYISASELANRESNFMLSQAALAAAQAMQNTTAEQLRRHELPAPFSGVISAKMTEVGEWVNRGTQVLELVALEPVRLDVNVPQERFSEITTQTRVEILPDALPSRKLSGKITALVPVSNAQARSFLVRIVVDSEDVTLLPGTSASAVIYIGGDKAKGFLVPRDAVLRHPDGGRSVFVIDSNNRAQRRSVNVGSDSSEGIIITDGLTAEDLVVVRGNEVLRDNDEVEIVSDAR</sequence>
<dbReference type="GO" id="GO:1990281">
    <property type="term" value="C:efflux pump complex"/>
    <property type="evidence" value="ECO:0007669"/>
    <property type="project" value="TreeGrafter"/>
</dbReference>
<dbReference type="PANTHER" id="PTHR30469:SF15">
    <property type="entry name" value="HLYD FAMILY OF SECRETION PROTEINS"/>
    <property type="match status" value="1"/>
</dbReference>
<dbReference type="SUPFAM" id="SSF111369">
    <property type="entry name" value="HlyD-like secretion proteins"/>
    <property type="match status" value="1"/>
</dbReference>